<protein>
    <submittedName>
        <fullName evidence="2">Uncharacterized protein</fullName>
    </submittedName>
</protein>
<keyword evidence="1" id="KW-0812">Transmembrane</keyword>
<name>A0AAN9PPD6_CANGL</name>
<dbReference type="Proteomes" id="UP001367508">
    <property type="component" value="Unassembled WGS sequence"/>
</dbReference>
<evidence type="ECO:0000256" key="1">
    <source>
        <dbReference type="SAM" id="Phobius"/>
    </source>
</evidence>
<gene>
    <name evidence="2" type="ORF">VNO77_42739</name>
</gene>
<reference evidence="2 3" key="1">
    <citation type="submission" date="2024-01" db="EMBL/GenBank/DDBJ databases">
        <title>The genomes of 5 underutilized Papilionoideae crops provide insights into root nodulation and disease resistanc.</title>
        <authorList>
            <person name="Jiang F."/>
        </authorList>
    </citation>
    <scope>NUCLEOTIDE SEQUENCE [LARGE SCALE GENOMIC DNA]</scope>
    <source>
        <strain evidence="2">LVBAO_FW01</strain>
        <tissue evidence="2">Leaves</tissue>
    </source>
</reference>
<comment type="caution">
    <text evidence="2">The sequence shown here is derived from an EMBL/GenBank/DDBJ whole genome shotgun (WGS) entry which is preliminary data.</text>
</comment>
<keyword evidence="3" id="KW-1185">Reference proteome</keyword>
<dbReference type="AlphaFoldDB" id="A0AAN9PPD6"/>
<dbReference type="EMBL" id="JAYMYQ010000011">
    <property type="protein sequence ID" value="KAK7304848.1"/>
    <property type="molecule type" value="Genomic_DNA"/>
</dbReference>
<evidence type="ECO:0000313" key="3">
    <source>
        <dbReference type="Proteomes" id="UP001367508"/>
    </source>
</evidence>
<evidence type="ECO:0000313" key="2">
    <source>
        <dbReference type="EMBL" id="KAK7304848.1"/>
    </source>
</evidence>
<feature type="transmembrane region" description="Helical" evidence="1">
    <location>
        <begin position="20"/>
        <end position="38"/>
    </location>
</feature>
<sequence length="188" mass="20865">MKSASVILGRSYDPLQGSPVLLRFIPALGLITSAVYGLQSLLCVSRNLFLQEVDPLDLTIPISKNFLQSARPETYVISHEITSAAQLASILVCGFVTMIVHGAEFNKWFEYTIFKIVFAYFQHQCAFGDAALIYATTKEQEIVLRPTTLLQDSSGIDNIYETRNIAGTRILLKYAKAVRDCDGPKTSH</sequence>
<accession>A0AAN9PPD6</accession>
<organism evidence="2 3">
    <name type="scientific">Canavalia gladiata</name>
    <name type="common">Sword bean</name>
    <name type="synonym">Dolichos gladiatus</name>
    <dbReference type="NCBI Taxonomy" id="3824"/>
    <lineage>
        <taxon>Eukaryota</taxon>
        <taxon>Viridiplantae</taxon>
        <taxon>Streptophyta</taxon>
        <taxon>Embryophyta</taxon>
        <taxon>Tracheophyta</taxon>
        <taxon>Spermatophyta</taxon>
        <taxon>Magnoliopsida</taxon>
        <taxon>eudicotyledons</taxon>
        <taxon>Gunneridae</taxon>
        <taxon>Pentapetalae</taxon>
        <taxon>rosids</taxon>
        <taxon>fabids</taxon>
        <taxon>Fabales</taxon>
        <taxon>Fabaceae</taxon>
        <taxon>Papilionoideae</taxon>
        <taxon>50 kb inversion clade</taxon>
        <taxon>NPAAA clade</taxon>
        <taxon>indigoferoid/millettioid clade</taxon>
        <taxon>Phaseoleae</taxon>
        <taxon>Canavalia</taxon>
    </lineage>
</organism>
<keyword evidence="1" id="KW-1133">Transmembrane helix</keyword>
<proteinExistence type="predicted"/>
<keyword evidence="1" id="KW-0472">Membrane</keyword>